<evidence type="ECO:0000313" key="2">
    <source>
        <dbReference type="Proteomes" id="UP000000286"/>
    </source>
</evidence>
<dbReference type="HOGENOM" id="CLU_2186011_0_0_1"/>
<sequence>MQVASILQVRPPFFPQIHFLLFFFCFFVSKSRVASQRGTHFLVRICFEPPLQGCRMGKLCRPHLNHLLYLCYTAYFSNISWLSVSKSTSRNRVHKYIPYKSTELRSVAN</sequence>
<dbReference type="Proteomes" id="UP000000286">
    <property type="component" value="Chromosome IV"/>
</dbReference>
<accession>C8Z6B6</accession>
<organism evidence="1 2">
    <name type="scientific">Saccharomyces cerevisiae (strain Lalvin EC1118 / Prise de mousse)</name>
    <name type="common">Baker's yeast</name>
    <dbReference type="NCBI Taxonomy" id="643680"/>
    <lineage>
        <taxon>Eukaryota</taxon>
        <taxon>Fungi</taxon>
        <taxon>Dikarya</taxon>
        <taxon>Ascomycota</taxon>
        <taxon>Saccharomycotina</taxon>
        <taxon>Saccharomycetes</taxon>
        <taxon>Saccharomycetales</taxon>
        <taxon>Saccharomycetaceae</taxon>
        <taxon>Saccharomyces</taxon>
    </lineage>
</organism>
<evidence type="ECO:0000313" key="1">
    <source>
        <dbReference type="EMBL" id="CAY78321.1"/>
    </source>
</evidence>
<dbReference type="AlphaFoldDB" id="C8Z6B6"/>
<dbReference type="EMBL" id="FN393063">
    <property type="protein sequence ID" value="CAY78321.1"/>
    <property type="molecule type" value="Genomic_DNA"/>
</dbReference>
<name>C8Z6B6_YEAS8</name>
<protein>
    <submittedName>
        <fullName evidence="1">EC1118_1D0_0199p</fullName>
    </submittedName>
</protein>
<proteinExistence type="predicted"/>
<reference evidence="1 2" key="1">
    <citation type="journal article" date="2009" name="Proc. Natl. Acad. Sci. U.S.A.">
        <title>Eukaryote-to-eukaryote gene transfer events revealed by the genome sequence of the wine yeast Saccharomyces cerevisiae EC1118.</title>
        <authorList>
            <person name="Novo M."/>
            <person name="Bigey F."/>
            <person name="Beyne E."/>
            <person name="Galeote V."/>
            <person name="Gavory F."/>
            <person name="Mallet S."/>
            <person name="Cambot B."/>
            <person name="Legras J.L."/>
            <person name="Wincker P."/>
            <person name="Casaregola S."/>
            <person name="Dequin S."/>
        </authorList>
    </citation>
    <scope>NUCLEOTIDE SEQUENCE [LARGE SCALE GENOMIC DNA]</scope>
    <source>
        <strain evidence="2">Lalvin EC1118 / Prise de mousse</strain>
    </source>
</reference>
<gene>
    <name evidence="1" type="ORF">EC1118_1D0_0199g</name>
</gene>